<feature type="compositionally biased region" description="Polar residues" evidence="9">
    <location>
        <begin position="102"/>
        <end position="118"/>
    </location>
</feature>
<dbReference type="Pfam" id="PF25467">
    <property type="entry name" value="NOL9_C"/>
    <property type="match status" value="1"/>
</dbReference>
<evidence type="ECO:0000256" key="6">
    <source>
        <dbReference type="ARBA" id="ARBA00022777"/>
    </source>
</evidence>
<proteinExistence type="inferred from homology"/>
<dbReference type="InterPro" id="IPR027417">
    <property type="entry name" value="P-loop_NTPase"/>
</dbReference>
<organism evidence="12 13">
    <name type="scientific">Gracilariopsis chorda</name>
    <dbReference type="NCBI Taxonomy" id="448386"/>
    <lineage>
        <taxon>Eukaryota</taxon>
        <taxon>Rhodophyta</taxon>
        <taxon>Florideophyceae</taxon>
        <taxon>Rhodymeniophycidae</taxon>
        <taxon>Gracilariales</taxon>
        <taxon>Gracilariaceae</taxon>
        <taxon>Gracilariopsis</taxon>
    </lineage>
</organism>
<dbReference type="STRING" id="448386.A0A2V3J515"/>
<feature type="compositionally biased region" description="Polar residues" evidence="9">
    <location>
        <begin position="35"/>
        <end position="46"/>
    </location>
</feature>
<dbReference type="PANTHER" id="PTHR12755:SF3">
    <property type="entry name" value="POLYNUCLEOTIDE 5'-HYDROXYL-KINASE NOL9"/>
    <property type="match status" value="1"/>
</dbReference>
<protein>
    <submittedName>
        <fullName evidence="12">Polynucleotide 5'-hydroxyl-kinase NOL9</fullName>
    </submittedName>
</protein>
<accession>A0A2V3J515</accession>
<evidence type="ECO:0000313" key="13">
    <source>
        <dbReference type="Proteomes" id="UP000247409"/>
    </source>
</evidence>
<reference evidence="12 13" key="1">
    <citation type="journal article" date="2018" name="Mol. Biol. Evol.">
        <title>Analysis of the draft genome of the red seaweed Gracilariopsis chorda provides insights into genome size evolution in Rhodophyta.</title>
        <authorList>
            <person name="Lee J."/>
            <person name="Yang E.C."/>
            <person name="Graf L."/>
            <person name="Yang J.H."/>
            <person name="Qiu H."/>
            <person name="Zel Zion U."/>
            <person name="Chan C.X."/>
            <person name="Stephens T.G."/>
            <person name="Weber A.P.M."/>
            <person name="Boo G.H."/>
            <person name="Boo S.M."/>
            <person name="Kim K.M."/>
            <person name="Shin Y."/>
            <person name="Jung M."/>
            <person name="Lee S.J."/>
            <person name="Yim H.S."/>
            <person name="Lee J.H."/>
            <person name="Bhattacharya D."/>
            <person name="Yoon H.S."/>
        </authorList>
    </citation>
    <scope>NUCLEOTIDE SEQUENCE [LARGE SCALE GENOMIC DNA]</scope>
    <source>
        <strain evidence="12 13">SKKU-2015</strain>
        <tissue evidence="12">Whole body</tissue>
    </source>
</reference>
<evidence type="ECO:0000256" key="8">
    <source>
        <dbReference type="ARBA" id="ARBA00023242"/>
    </source>
</evidence>
<keyword evidence="7" id="KW-0067">ATP-binding</keyword>
<keyword evidence="8" id="KW-0539">Nucleus</keyword>
<evidence type="ECO:0000256" key="9">
    <source>
        <dbReference type="SAM" id="MobiDB-lite"/>
    </source>
</evidence>
<keyword evidence="5" id="KW-0547">Nucleotide-binding</keyword>
<comment type="subcellular location">
    <subcellularLocation>
        <location evidence="1">Nucleus</location>
        <location evidence="1">Nucleolus</location>
    </subcellularLocation>
</comment>
<evidence type="ECO:0000256" key="7">
    <source>
        <dbReference type="ARBA" id="ARBA00022840"/>
    </source>
</evidence>
<evidence type="ECO:0000313" key="12">
    <source>
        <dbReference type="EMBL" id="PXF49521.1"/>
    </source>
</evidence>
<feature type="domain" description="Clp1 P-loop" evidence="10">
    <location>
        <begin position="368"/>
        <end position="503"/>
    </location>
</feature>
<dbReference type="SUPFAM" id="SSF52540">
    <property type="entry name" value="P-loop containing nucleoside triphosphate hydrolases"/>
    <property type="match status" value="1"/>
</dbReference>
<dbReference type="Gene3D" id="3.40.50.300">
    <property type="entry name" value="P-loop containing nucleotide triphosphate hydrolases"/>
    <property type="match status" value="1"/>
</dbReference>
<evidence type="ECO:0000256" key="1">
    <source>
        <dbReference type="ARBA" id="ARBA00004604"/>
    </source>
</evidence>
<evidence type="ECO:0000256" key="2">
    <source>
        <dbReference type="ARBA" id="ARBA00011003"/>
    </source>
</evidence>
<feature type="compositionally biased region" description="Basic residues" evidence="9">
    <location>
        <begin position="1"/>
        <end position="21"/>
    </location>
</feature>
<keyword evidence="4" id="KW-0808">Transferase</keyword>
<evidence type="ECO:0000256" key="5">
    <source>
        <dbReference type="ARBA" id="ARBA00022741"/>
    </source>
</evidence>
<dbReference type="GO" id="GO:0000448">
    <property type="term" value="P:cleavage in ITS2 between 5.8S rRNA and LSU-rRNA of tricistronic rRNA transcript (SSU-rRNA, 5.8S rRNA, LSU-rRNA)"/>
    <property type="evidence" value="ECO:0007669"/>
    <property type="project" value="TreeGrafter"/>
</dbReference>
<dbReference type="EMBL" id="NBIV01000004">
    <property type="protein sequence ID" value="PXF49521.1"/>
    <property type="molecule type" value="Genomic_DNA"/>
</dbReference>
<dbReference type="InterPro" id="IPR057570">
    <property type="entry name" value="NOL9_C"/>
</dbReference>
<dbReference type="Proteomes" id="UP000247409">
    <property type="component" value="Unassembled WGS sequence"/>
</dbReference>
<name>A0A2V3J515_9FLOR</name>
<dbReference type="InterPro" id="IPR045116">
    <property type="entry name" value="Clp1/Grc3"/>
</dbReference>
<dbReference type="Pfam" id="PF16575">
    <property type="entry name" value="CLP1_P"/>
    <property type="match status" value="1"/>
</dbReference>
<comment type="caution">
    <text evidence="12">The sequence shown here is derived from an EMBL/GenBank/DDBJ whole genome shotgun (WGS) entry which is preliminary data.</text>
</comment>
<dbReference type="GO" id="GO:0005524">
    <property type="term" value="F:ATP binding"/>
    <property type="evidence" value="ECO:0007669"/>
    <property type="project" value="UniProtKB-KW"/>
</dbReference>
<dbReference type="PANTHER" id="PTHR12755">
    <property type="entry name" value="CLEAVAGE/POLYADENYLATION FACTOR IA SUBUNIT CLP1P"/>
    <property type="match status" value="1"/>
</dbReference>
<keyword evidence="6 12" id="KW-0418">Kinase</keyword>
<evidence type="ECO:0000256" key="3">
    <source>
        <dbReference type="ARBA" id="ARBA00022552"/>
    </source>
</evidence>
<dbReference type="GO" id="GO:0051731">
    <property type="term" value="F:polynucleotide 5'-hydroxyl-kinase activity"/>
    <property type="evidence" value="ECO:0007669"/>
    <property type="project" value="InterPro"/>
</dbReference>
<dbReference type="GO" id="GO:0005730">
    <property type="term" value="C:nucleolus"/>
    <property type="evidence" value="ECO:0007669"/>
    <property type="project" value="UniProtKB-SubCell"/>
</dbReference>
<evidence type="ECO:0000256" key="4">
    <source>
        <dbReference type="ARBA" id="ARBA00022679"/>
    </source>
</evidence>
<gene>
    <name evidence="12" type="ORF">BWQ96_00591</name>
</gene>
<evidence type="ECO:0000259" key="10">
    <source>
        <dbReference type="Pfam" id="PF16575"/>
    </source>
</evidence>
<keyword evidence="13" id="KW-1185">Reference proteome</keyword>
<comment type="similarity">
    <text evidence="2">Belongs to the Clp1 family. NOL9/GRC3 subfamily.</text>
</comment>
<keyword evidence="3" id="KW-0698">rRNA processing</keyword>
<dbReference type="AlphaFoldDB" id="A0A2V3J515"/>
<sequence length="694" mass="76476">MDKTRLNRSRRNISKPRKRKRPLFETTPVKPLQPEHQQPKITNTPLLQFRHHSILRVRQSPYDSESTEKERRSHASDSPPPFPTESLSNHLSSAEDDIEATNLPNQLSDNSQRQNATIEPNGEEKSTLKSQSTRQSSEKQKHNLNGPSDAPGRAKPPNAFKMKSGIMNGTQYAVVRLAMPGMPVSGAMWLSVAMGNAKVFGQILSSQSDPVLIVSAPLSPFLVTIVPSRSKPSDKHYVAALTGRTLHHDALANDRIRKSLKLSKHDAYNNRCVLVFTPTSSDPHVWEHSDGFQFSVDLRHTLRSFCERSGHPSLSTGEQLVEGMSIFPNADKFGQFEEWAEWNTVCKRLNDFLDHASNPSDMRLVVCGGSGSGKSTFTRCITNHLLMRFPQVVLIDSDVGQSEMSPPGLVAAYCLNEVRVGASAASNRTVPLSARFFGDTTPREEPDQYAAFVETVCEEALSFALQHGCPVVVNSDGWTNGIGADLLRHLVAQVGSSHIAHLRLTGHELRPAIAQLVSNLPRERNLALTSPRSDRDLNFHPMLLRELHIAAYFSKELALGRVYNVSLSDVELICANQNYPSVIPAEALNASLVAIGRRVDSRESERLDWAIQGFGIIRGLDPEKGILYVCSPLNEDVLEQCEGLFCSGGIQVPQALFFATAGQTFLKSGKAPYVLAGSVQTAEAMRSRGTLARK</sequence>
<dbReference type="InterPro" id="IPR032319">
    <property type="entry name" value="CLP1_P"/>
</dbReference>
<feature type="region of interest" description="Disordered" evidence="9">
    <location>
        <begin position="1"/>
        <end position="163"/>
    </location>
</feature>
<evidence type="ECO:0000259" key="11">
    <source>
        <dbReference type="Pfam" id="PF25467"/>
    </source>
</evidence>
<dbReference type="OrthoDB" id="4747at2759"/>
<feature type="compositionally biased region" description="Basic and acidic residues" evidence="9">
    <location>
        <begin position="66"/>
        <end position="75"/>
    </location>
</feature>
<feature type="domain" description="NOL9 C-terminal" evidence="11">
    <location>
        <begin position="563"/>
        <end position="652"/>
    </location>
</feature>